<gene>
    <name evidence="2" type="ORF">ABL78_5586</name>
</gene>
<accession>A0A0N1PBI1</accession>
<feature type="compositionally biased region" description="Polar residues" evidence="1">
    <location>
        <begin position="151"/>
        <end position="163"/>
    </location>
</feature>
<dbReference type="OrthoDB" id="266062at2759"/>
<evidence type="ECO:0000256" key="1">
    <source>
        <dbReference type="SAM" id="MobiDB-lite"/>
    </source>
</evidence>
<evidence type="ECO:0000313" key="2">
    <source>
        <dbReference type="EMBL" id="KPI85362.1"/>
    </source>
</evidence>
<dbReference type="AlphaFoldDB" id="A0A0N1PBI1"/>
<dbReference type="OMA" id="RMEPECM"/>
<keyword evidence="3" id="KW-1185">Reference proteome</keyword>
<reference evidence="2 3" key="1">
    <citation type="journal article" date="2015" name="PLoS Pathog.">
        <title>Leptomonas seymouri: Adaptations to the Dixenous Life Cycle Analyzed by Genome Sequencing, Transcriptome Profiling and Co-infection with Leishmania donovani.</title>
        <authorList>
            <person name="Kraeva N."/>
            <person name="Butenko A."/>
            <person name="Hlavacova J."/>
            <person name="Kostygov A."/>
            <person name="Myskova J."/>
            <person name="Grybchuk D."/>
            <person name="Lestinova T."/>
            <person name="Votypka J."/>
            <person name="Volf P."/>
            <person name="Opperdoes F."/>
            <person name="Flegontov P."/>
            <person name="Lukes J."/>
            <person name="Yurchenko V."/>
        </authorList>
    </citation>
    <scope>NUCLEOTIDE SEQUENCE [LARGE SCALE GENOMIC DNA]</scope>
    <source>
        <strain evidence="2 3">ATCC 30220</strain>
    </source>
</reference>
<dbReference type="EMBL" id="LJSK01000192">
    <property type="protein sequence ID" value="KPI85362.1"/>
    <property type="molecule type" value="Genomic_DNA"/>
</dbReference>
<sequence length="221" mass="23983">MSRPSQRLDTAEDATAYHVASLLRQQPQSNTSDTDTHSLRSMTSQIAQFLSVAPQVPAIRMEPEWATSGDNEEEDLDGQQRDGQPVVQLNVVAGVLEEIDPTLLNDGMVSLNGVLLPTAENQQELHRRKVEQAQAMLNLMGALAPSHETARSSNGTTKGSGHSTEGAAQASPNMSTCVTQRSFSSNSDGDEVVVMDADDMNDEDTSDDDMPAQRRRIQEMS</sequence>
<organism evidence="2 3">
    <name type="scientific">Leptomonas seymouri</name>
    <dbReference type="NCBI Taxonomy" id="5684"/>
    <lineage>
        <taxon>Eukaryota</taxon>
        <taxon>Discoba</taxon>
        <taxon>Euglenozoa</taxon>
        <taxon>Kinetoplastea</taxon>
        <taxon>Metakinetoplastina</taxon>
        <taxon>Trypanosomatida</taxon>
        <taxon>Trypanosomatidae</taxon>
        <taxon>Leishmaniinae</taxon>
        <taxon>Leptomonas</taxon>
    </lineage>
</organism>
<comment type="caution">
    <text evidence="2">The sequence shown here is derived from an EMBL/GenBank/DDBJ whole genome shotgun (WGS) entry which is preliminary data.</text>
</comment>
<name>A0A0N1PBI1_LEPSE</name>
<protein>
    <submittedName>
        <fullName evidence="2">Uncharacterized protein</fullName>
    </submittedName>
</protein>
<feature type="region of interest" description="Disordered" evidence="1">
    <location>
        <begin position="145"/>
        <end position="221"/>
    </location>
</feature>
<feature type="compositionally biased region" description="Polar residues" evidence="1">
    <location>
        <begin position="170"/>
        <end position="187"/>
    </location>
</feature>
<evidence type="ECO:0000313" key="3">
    <source>
        <dbReference type="Proteomes" id="UP000038009"/>
    </source>
</evidence>
<feature type="compositionally biased region" description="Acidic residues" evidence="1">
    <location>
        <begin position="188"/>
        <end position="210"/>
    </location>
</feature>
<proteinExistence type="predicted"/>
<dbReference type="Proteomes" id="UP000038009">
    <property type="component" value="Unassembled WGS sequence"/>
</dbReference>
<dbReference type="VEuPathDB" id="TriTrypDB:Lsey_0192_0130"/>